<organism evidence="2 3">
    <name type="scientific">Anisodus acutangulus</name>
    <dbReference type="NCBI Taxonomy" id="402998"/>
    <lineage>
        <taxon>Eukaryota</taxon>
        <taxon>Viridiplantae</taxon>
        <taxon>Streptophyta</taxon>
        <taxon>Embryophyta</taxon>
        <taxon>Tracheophyta</taxon>
        <taxon>Spermatophyta</taxon>
        <taxon>Magnoliopsida</taxon>
        <taxon>eudicotyledons</taxon>
        <taxon>Gunneridae</taxon>
        <taxon>Pentapetalae</taxon>
        <taxon>asterids</taxon>
        <taxon>lamiids</taxon>
        <taxon>Solanales</taxon>
        <taxon>Solanaceae</taxon>
        <taxon>Solanoideae</taxon>
        <taxon>Hyoscyameae</taxon>
        <taxon>Anisodus</taxon>
    </lineage>
</organism>
<gene>
    <name evidence="2" type="ORF">K7X08_011388</name>
</gene>
<evidence type="ECO:0000313" key="3">
    <source>
        <dbReference type="Proteomes" id="UP001152561"/>
    </source>
</evidence>
<feature type="compositionally biased region" description="Polar residues" evidence="1">
    <location>
        <begin position="116"/>
        <end position="128"/>
    </location>
</feature>
<dbReference type="OrthoDB" id="1305271at2759"/>
<evidence type="ECO:0000313" key="2">
    <source>
        <dbReference type="EMBL" id="KAJ8562097.1"/>
    </source>
</evidence>
<dbReference type="AlphaFoldDB" id="A0A9Q1RKU9"/>
<dbReference type="PANTHER" id="PTHR34222">
    <property type="entry name" value="GAG_PRE-INTEGRS DOMAIN-CONTAINING PROTEIN"/>
    <property type="match status" value="1"/>
</dbReference>
<dbReference type="PANTHER" id="PTHR34222:SF99">
    <property type="entry name" value="PROTEIN, PUTATIVE-RELATED"/>
    <property type="match status" value="1"/>
</dbReference>
<comment type="caution">
    <text evidence="2">The sequence shown here is derived from an EMBL/GenBank/DDBJ whole genome shotgun (WGS) entry which is preliminary data.</text>
</comment>
<feature type="region of interest" description="Disordered" evidence="1">
    <location>
        <begin position="116"/>
        <end position="144"/>
    </location>
</feature>
<reference evidence="3" key="1">
    <citation type="journal article" date="2023" name="Proc. Natl. Acad. Sci. U.S.A.">
        <title>Genomic and structural basis for evolution of tropane alkaloid biosynthesis.</title>
        <authorList>
            <person name="Wanga Y.-J."/>
            <person name="Taina T."/>
            <person name="Yua J.-Y."/>
            <person name="Lia J."/>
            <person name="Xua B."/>
            <person name="Chenc J."/>
            <person name="D'Auriad J.C."/>
            <person name="Huanga J.-P."/>
            <person name="Huanga S.-X."/>
        </authorList>
    </citation>
    <scope>NUCLEOTIDE SEQUENCE [LARGE SCALE GENOMIC DNA]</scope>
    <source>
        <strain evidence="3">cv. KIB-2019</strain>
    </source>
</reference>
<name>A0A9Q1RKU9_9SOLA</name>
<accession>A0A9Q1RKU9</accession>
<proteinExistence type="predicted"/>
<protein>
    <submittedName>
        <fullName evidence="2">Uncharacterized protein</fullName>
    </submittedName>
</protein>
<sequence length="144" mass="16536">MKKLWEEISTLHAKTQCSCNCICGAKDNLHKAEHDRRLIQFLMGLNEVYTVICGSILMMNPLPSLAQTFSLLVQDEKQRKIQPNNQLLRESASMNVNVPTVMNANMQRQTNYRTNYYHGSTSQSNSKSRVMHEHCKQPGHTKDK</sequence>
<dbReference type="EMBL" id="JAJAGQ010000005">
    <property type="protein sequence ID" value="KAJ8562097.1"/>
    <property type="molecule type" value="Genomic_DNA"/>
</dbReference>
<evidence type="ECO:0000256" key="1">
    <source>
        <dbReference type="SAM" id="MobiDB-lite"/>
    </source>
</evidence>
<dbReference type="Proteomes" id="UP001152561">
    <property type="component" value="Unassembled WGS sequence"/>
</dbReference>
<keyword evidence="3" id="KW-1185">Reference proteome</keyword>
<feature type="compositionally biased region" description="Basic and acidic residues" evidence="1">
    <location>
        <begin position="130"/>
        <end position="144"/>
    </location>
</feature>